<reference evidence="1" key="1">
    <citation type="submission" date="2021-03" db="EMBL/GenBank/DDBJ databases">
        <authorList>
            <person name="Palmer J.M."/>
        </authorList>
    </citation>
    <scope>NUCLEOTIDE SEQUENCE</scope>
    <source>
        <strain evidence="1">ARV_011</strain>
    </source>
</reference>
<proteinExistence type="predicted"/>
<organism evidence="1 2">
    <name type="scientific">Scheffersomyces spartinae</name>
    <dbReference type="NCBI Taxonomy" id="45513"/>
    <lineage>
        <taxon>Eukaryota</taxon>
        <taxon>Fungi</taxon>
        <taxon>Dikarya</taxon>
        <taxon>Ascomycota</taxon>
        <taxon>Saccharomycotina</taxon>
        <taxon>Pichiomycetes</taxon>
        <taxon>Debaryomycetaceae</taxon>
        <taxon>Scheffersomyces</taxon>
    </lineage>
</organism>
<dbReference type="Proteomes" id="UP000790833">
    <property type="component" value="Unassembled WGS sequence"/>
</dbReference>
<protein>
    <submittedName>
        <fullName evidence="1">Uncharacterized protein</fullName>
    </submittedName>
</protein>
<evidence type="ECO:0000313" key="2">
    <source>
        <dbReference type="Proteomes" id="UP000790833"/>
    </source>
</evidence>
<accession>A0A9P8AJS9</accession>
<dbReference type="RefSeq" id="XP_043050653.1">
    <property type="nucleotide sequence ID" value="XM_043194902.1"/>
</dbReference>
<name>A0A9P8AJS9_9ASCO</name>
<dbReference type="GeneID" id="66117597"/>
<comment type="caution">
    <text evidence="1">The sequence shown here is derived from an EMBL/GenBank/DDBJ whole genome shotgun (WGS) entry which is preliminary data.</text>
</comment>
<evidence type="ECO:0000313" key="1">
    <source>
        <dbReference type="EMBL" id="KAG7195106.1"/>
    </source>
</evidence>
<gene>
    <name evidence="1" type="ORF">KQ657_004223</name>
</gene>
<dbReference type="AlphaFoldDB" id="A0A9P8AJS9"/>
<dbReference type="EMBL" id="JAHMUF010000005">
    <property type="protein sequence ID" value="KAG7195106.1"/>
    <property type="molecule type" value="Genomic_DNA"/>
</dbReference>
<keyword evidence="2" id="KW-1185">Reference proteome</keyword>
<sequence length="255" mass="28727">MPVASAFAGSIPYDRLNTNFTLTTVIDLDHYSESNFEKLGYNAGEDKTSGKIYQVSEGNLKRMNLASIFESTDNTLVVKHTNKVIAYNEEENLWEEFESGEMEEREVSGYYPVSPVLDAAQASGSLSNKYSAKFVIGHLVAAALQIITFITTNTSVVINGSVVAHFTSTFTCNVPENHYGQLLMKPKYWSIQNSRCREVKYKMGKGIVPQLKQWKVIKEVKLLSLNMPTYKCKVEPNAFTDTSRQIVELDMNELY</sequence>